<dbReference type="InterPro" id="IPR027417">
    <property type="entry name" value="P-loop_NTPase"/>
</dbReference>
<dbReference type="Pfam" id="PF13654">
    <property type="entry name" value="AAA_32"/>
    <property type="match status" value="1"/>
</dbReference>
<dbReference type="Gene3D" id="3.40.50.300">
    <property type="entry name" value="P-loop containing nucleotide triphosphate hydrolases"/>
    <property type="match status" value="1"/>
</dbReference>
<feature type="active site" evidence="2">
    <location>
        <position position="396"/>
    </location>
</feature>
<dbReference type="InterPro" id="IPR014721">
    <property type="entry name" value="Ribsml_uS5_D2-typ_fold_subgr"/>
</dbReference>
<gene>
    <name evidence="4" type="primary">lon_2</name>
    <name evidence="4" type="ORF">VST7929_01350</name>
</gene>
<dbReference type="InterPro" id="IPR008269">
    <property type="entry name" value="Lon_proteolytic"/>
</dbReference>
<dbReference type="InterPro" id="IPR027065">
    <property type="entry name" value="Lon_Prtase"/>
</dbReference>
<reference evidence="4" key="1">
    <citation type="submission" date="2021-11" db="EMBL/GenBank/DDBJ databases">
        <authorList>
            <person name="Rodrigo-Torres L."/>
            <person name="Arahal R. D."/>
            <person name="Lucena T."/>
        </authorList>
    </citation>
    <scope>NUCLEOTIDE SEQUENCE</scope>
    <source>
        <strain evidence="4">CECT 7929</strain>
    </source>
</reference>
<keyword evidence="1 2" id="KW-0645">Protease</keyword>
<evidence type="ECO:0000313" key="5">
    <source>
        <dbReference type="Proteomes" id="UP000838672"/>
    </source>
</evidence>
<evidence type="ECO:0000313" key="4">
    <source>
        <dbReference type="EMBL" id="CAH0533480.1"/>
    </source>
</evidence>
<feature type="active site" evidence="2">
    <location>
        <position position="439"/>
    </location>
</feature>
<dbReference type="EC" id="3.4.21.53" evidence="2"/>
<comment type="similarity">
    <text evidence="2">Belongs to the peptidase S16 family.</text>
</comment>
<feature type="domain" description="Lon proteolytic" evidence="3">
    <location>
        <begin position="304"/>
        <end position="501"/>
    </location>
</feature>
<comment type="caution">
    <text evidence="4">The sequence shown here is derived from an EMBL/GenBank/DDBJ whole genome shotgun (WGS) entry which is preliminary data.</text>
</comment>
<comment type="catalytic activity">
    <reaction evidence="2">
        <text>Hydrolysis of proteins in presence of ATP.</text>
        <dbReference type="EC" id="3.4.21.53"/>
    </reaction>
</comment>
<evidence type="ECO:0000256" key="1">
    <source>
        <dbReference type="ARBA" id="ARBA00022670"/>
    </source>
</evidence>
<dbReference type="Gene3D" id="3.30.230.10">
    <property type="match status" value="1"/>
</dbReference>
<protein>
    <recommendedName>
        <fullName evidence="2">endopeptidase La</fullName>
        <ecNumber evidence="2">3.4.21.53</ecNumber>
    </recommendedName>
</protein>
<dbReference type="EMBL" id="CAKLDI010000001">
    <property type="protein sequence ID" value="CAH0533480.1"/>
    <property type="molecule type" value="Genomic_DNA"/>
</dbReference>
<evidence type="ECO:0000256" key="2">
    <source>
        <dbReference type="PROSITE-ProRule" id="PRU01122"/>
    </source>
</evidence>
<name>A0ABN8DRR4_9VIBR</name>
<proteinExistence type="inferred from homology"/>
<dbReference type="PRINTS" id="PR00830">
    <property type="entry name" value="ENDOLAPTASE"/>
</dbReference>
<keyword evidence="5" id="KW-1185">Reference proteome</keyword>
<dbReference type="InterPro" id="IPR041699">
    <property type="entry name" value="AAA_32"/>
</dbReference>
<dbReference type="GO" id="GO:0006508">
    <property type="term" value="P:proteolysis"/>
    <property type="evidence" value="ECO:0007669"/>
    <property type="project" value="UniProtKB-KW"/>
</dbReference>
<keyword evidence="2 4" id="KW-0378">Hydrolase</keyword>
<accession>A0ABN8DRR4</accession>
<dbReference type="InterPro" id="IPR020568">
    <property type="entry name" value="Ribosomal_Su5_D2-typ_SF"/>
</dbReference>
<dbReference type="PROSITE" id="PS51786">
    <property type="entry name" value="LON_PROTEOLYTIC"/>
    <property type="match status" value="1"/>
</dbReference>
<organism evidence="4 5">
    <name type="scientific">Vibrio stylophorae</name>
    <dbReference type="NCBI Taxonomy" id="659351"/>
    <lineage>
        <taxon>Bacteria</taxon>
        <taxon>Pseudomonadati</taxon>
        <taxon>Pseudomonadota</taxon>
        <taxon>Gammaproteobacteria</taxon>
        <taxon>Vibrionales</taxon>
        <taxon>Vibrionaceae</taxon>
        <taxon>Vibrio</taxon>
    </lineage>
</organism>
<keyword evidence="2" id="KW-0720">Serine protease</keyword>
<evidence type="ECO:0000259" key="3">
    <source>
        <dbReference type="PROSITE" id="PS51786"/>
    </source>
</evidence>
<sequence>MKTSWQQLTFTLPDPFAFDAHPTMCDFWQMQPRLKQALKSYTHEFSQSSLMLICCQDHHFYRQQIAQLLQERDVHAAVIEQASPESLFGHHRYDRGQVLSEPGLLAQLHDGIAIMPASYFIHQPQAWDRMKALLSSKQLLPMVSGAHFGEMIQPELINLRLILTGDRYQLAEFEQLEPDSNSAEFNYGEVEADIAISAQSLPCFHQYLRTLAQSANLPYFADHTALEAYLRLGARQCENQGYQPLSPLWHQAWLSRCAIQSEGLLIEAKHVTKALAQKINQESYLPLRAQQDIKSGHVHIDCENEAIGQINGLTVIDIAGHPRAYGEPSRISCVVHCGDGDISDVERKVELGGNIHAKGMMIMEAFVSAALNLDQPLPFSASIVFEQSYCEVDGDSASLAEFCALVSALSQTPLTQQIAVTGAMDQFGRVQAVGGVNEKIESFFAICQHRGLTGSQGVILPRSNLENLVLSQELIEAIQNEQFHLWSVEYVEQALLQLTGCHFAEGDDCLLEKIALRIDMLNQTDSHQSCWSRLKNWFVHS</sequence>
<dbReference type="GO" id="GO:0004252">
    <property type="term" value="F:serine-type endopeptidase activity"/>
    <property type="evidence" value="ECO:0007669"/>
    <property type="project" value="UniProtKB-EC"/>
</dbReference>
<dbReference type="RefSeq" id="WP_237465925.1">
    <property type="nucleotide sequence ID" value="NZ_CAKLDI010000001.1"/>
</dbReference>
<dbReference type="Proteomes" id="UP000838672">
    <property type="component" value="Unassembled WGS sequence"/>
</dbReference>
<dbReference type="PANTHER" id="PTHR10046">
    <property type="entry name" value="ATP DEPENDENT LON PROTEASE FAMILY MEMBER"/>
    <property type="match status" value="1"/>
</dbReference>
<dbReference type="Pfam" id="PF05362">
    <property type="entry name" value="Lon_C"/>
    <property type="match status" value="1"/>
</dbReference>
<dbReference type="SUPFAM" id="SSF54211">
    <property type="entry name" value="Ribosomal protein S5 domain 2-like"/>
    <property type="match status" value="1"/>
</dbReference>